<name>A0ABD1M9X7_9FABA</name>
<dbReference type="Proteomes" id="UP001603857">
    <property type="component" value="Unassembled WGS sequence"/>
</dbReference>
<keyword evidence="2" id="KW-1185">Reference proteome</keyword>
<organism evidence="1 2">
    <name type="scientific">Flemingia macrophylla</name>
    <dbReference type="NCBI Taxonomy" id="520843"/>
    <lineage>
        <taxon>Eukaryota</taxon>
        <taxon>Viridiplantae</taxon>
        <taxon>Streptophyta</taxon>
        <taxon>Embryophyta</taxon>
        <taxon>Tracheophyta</taxon>
        <taxon>Spermatophyta</taxon>
        <taxon>Magnoliopsida</taxon>
        <taxon>eudicotyledons</taxon>
        <taxon>Gunneridae</taxon>
        <taxon>Pentapetalae</taxon>
        <taxon>rosids</taxon>
        <taxon>fabids</taxon>
        <taxon>Fabales</taxon>
        <taxon>Fabaceae</taxon>
        <taxon>Papilionoideae</taxon>
        <taxon>50 kb inversion clade</taxon>
        <taxon>NPAAA clade</taxon>
        <taxon>indigoferoid/millettioid clade</taxon>
        <taxon>Phaseoleae</taxon>
        <taxon>Flemingia</taxon>
    </lineage>
</organism>
<accession>A0ABD1M9X7</accession>
<gene>
    <name evidence="1" type="ORF">Fmac_020141</name>
</gene>
<dbReference type="EMBL" id="JBGMDY010000006">
    <property type="protein sequence ID" value="KAL2332560.1"/>
    <property type="molecule type" value="Genomic_DNA"/>
</dbReference>
<sequence>MMLQGRTFNITFFIYVHLFQEKLEARIFTYIERGSDFMVKLEHCFGVSFIMVETSLDRVGFF</sequence>
<protein>
    <submittedName>
        <fullName evidence="1">Uncharacterized protein</fullName>
    </submittedName>
</protein>
<proteinExistence type="predicted"/>
<dbReference type="AlphaFoldDB" id="A0ABD1M9X7"/>
<reference evidence="1 2" key="1">
    <citation type="submission" date="2024-08" db="EMBL/GenBank/DDBJ databases">
        <title>Insights into the chromosomal genome structure of Flemingia macrophylla.</title>
        <authorList>
            <person name="Ding Y."/>
            <person name="Zhao Y."/>
            <person name="Bi W."/>
            <person name="Wu M."/>
            <person name="Zhao G."/>
            <person name="Gong Y."/>
            <person name="Li W."/>
            <person name="Zhang P."/>
        </authorList>
    </citation>
    <scope>NUCLEOTIDE SEQUENCE [LARGE SCALE GENOMIC DNA]</scope>
    <source>
        <strain evidence="1">DYQJB</strain>
        <tissue evidence="1">Leaf</tissue>
    </source>
</reference>
<comment type="caution">
    <text evidence="1">The sequence shown here is derived from an EMBL/GenBank/DDBJ whole genome shotgun (WGS) entry which is preliminary data.</text>
</comment>
<evidence type="ECO:0000313" key="2">
    <source>
        <dbReference type="Proteomes" id="UP001603857"/>
    </source>
</evidence>
<evidence type="ECO:0000313" key="1">
    <source>
        <dbReference type="EMBL" id="KAL2332560.1"/>
    </source>
</evidence>